<gene>
    <name evidence="1" type="ORF">LCGC14_2969320</name>
</gene>
<dbReference type="AlphaFoldDB" id="A0A0F8X9X8"/>
<organism evidence="1">
    <name type="scientific">marine sediment metagenome</name>
    <dbReference type="NCBI Taxonomy" id="412755"/>
    <lineage>
        <taxon>unclassified sequences</taxon>
        <taxon>metagenomes</taxon>
        <taxon>ecological metagenomes</taxon>
    </lineage>
</organism>
<comment type="caution">
    <text evidence="1">The sequence shown here is derived from an EMBL/GenBank/DDBJ whole genome shotgun (WGS) entry which is preliminary data.</text>
</comment>
<protein>
    <submittedName>
        <fullName evidence="1">Uncharacterized protein</fullName>
    </submittedName>
</protein>
<sequence>MVTEEEDIELTEDEISATRLALMVLCGLLEDLDDGDVAGEEDFERWQDMVKEQVGLEIDCNLPELLLSALRKFREEDTEHEEQNEASQD</sequence>
<dbReference type="EMBL" id="LAZR01060329">
    <property type="protein sequence ID" value="KKK65917.1"/>
    <property type="molecule type" value="Genomic_DNA"/>
</dbReference>
<name>A0A0F8X9X8_9ZZZZ</name>
<reference evidence="1" key="1">
    <citation type="journal article" date="2015" name="Nature">
        <title>Complex archaea that bridge the gap between prokaryotes and eukaryotes.</title>
        <authorList>
            <person name="Spang A."/>
            <person name="Saw J.H."/>
            <person name="Jorgensen S.L."/>
            <person name="Zaremba-Niedzwiedzka K."/>
            <person name="Martijn J."/>
            <person name="Lind A.E."/>
            <person name="van Eijk R."/>
            <person name="Schleper C."/>
            <person name="Guy L."/>
            <person name="Ettema T.J."/>
        </authorList>
    </citation>
    <scope>NUCLEOTIDE SEQUENCE</scope>
</reference>
<proteinExistence type="predicted"/>
<evidence type="ECO:0000313" key="1">
    <source>
        <dbReference type="EMBL" id="KKK65917.1"/>
    </source>
</evidence>
<accession>A0A0F8X9X8</accession>